<evidence type="ECO:0000313" key="1">
    <source>
        <dbReference type="EMBL" id="TNN82542.1"/>
    </source>
</evidence>
<proteinExistence type="predicted"/>
<dbReference type="EMBL" id="SRLO01000038">
    <property type="protein sequence ID" value="TNN82542.1"/>
    <property type="molecule type" value="Genomic_DNA"/>
</dbReference>
<reference evidence="1 2" key="1">
    <citation type="submission" date="2019-03" db="EMBL/GenBank/DDBJ databases">
        <title>First draft genome of Liparis tanakae, snailfish: a comprehensive survey of snailfish specific genes.</title>
        <authorList>
            <person name="Kim W."/>
            <person name="Song I."/>
            <person name="Jeong J.-H."/>
            <person name="Kim D."/>
            <person name="Kim S."/>
            <person name="Ryu S."/>
            <person name="Song J.Y."/>
            <person name="Lee S.K."/>
        </authorList>
    </citation>
    <scope>NUCLEOTIDE SEQUENCE [LARGE SCALE GENOMIC DNA]</scope>
    <source>
        <tissue evidence="1">Muscle</tissue>
    </source>
</reference>
<accession>A0A4Z2IZ20</accession>
<keyword evidence="2" id="KW-1185">Reference proteome</keyword>
<organism evidence="1 2">
    <name type="scientific">Liparis tanakae</name>
    <name type="common">Tanaka's snailfish</name>
    <dbReference type="NCBI Taxonomy" id="230148"/>
    <lineage>
        <taxon>Eukaryota</taxon>
        <taxon>Metazoa</taxon>
        <taxon>Chordata</taxon>
        <taxon>Craniata</taxon>
        <taxon>Vertebrata</taxon>
        <taxon>Euteleostomi</taxon>
        <taxon>Actinopterygii</taxon>
        <taxon>Neopterygii</taxon>
        <taxon>Teleostei</taxon>
        <taxon>Neoteleostei</taxon>
        <taxon>Acanthomorphata</taxon>
        <taxon>Eupercaria</taxon>
        <taxon>Perciformes</taxon>
        <taxon>Cottioidei</taxon>
        <taxon>Cottales</taxon>
        <taxon>Liparidae</taxon>
        <taxon>Liparis</taxon>
    </lineage>
</organism>
<evidence type="ECO:0000313" key="2">
    <source>
        <dbReference type="Proteomes" id="UP000314294"/>
    </source>
</evidence>
<dbReference type="AlphaFoldDB" id="A0A4Z2IZ20"/>
<comment type="caution">
    <text evidence="1">The sequence shown here is derived from an EMBL/GenBank/DDBJ whole genome shotgun (WGS) entry which is preliminary data.</text>
</comment>
<dbReference type="Proteomes" id="UP000314294">
    <property type="component" value="Unassembled WGS sequence"/>
</dbReference>
<protein>
    <submittedName>
        <fullName evidence="1">Uncharacterized protein</fullName>
    </submittedName>
</protein>
<gene>
    <name evidence="1" type="ORF">EYF80_007060</name>
</gene>
<sequence length="172" mass="18061">MPREREACGVNEHAYLLDCDGLHLREEVPPGHPVNLPHVAGPHGGRQAVAHAVALCDRLFLRVEGANAGDGAEDLLLHDAGALGNAGYDGGRHEVPVGVALGEVQPVDPFATVDDATFGFGERYEASNLGIQTRRGLKCSLLMSAPLLLLGSEGTPVLNFLAAATNLVRNSE</sequence>
<name>A0A4Z2IZ20_9TELE</name>